<keyword evidence="3" id="KW-0449">Lipoprotein</keyword>
<keyword evidence="1" id="KW-0175">Coiled coil</keyword>
<feature type="chain" id="PRO_5039672884" evidence="2">
    <location>
        <begin position="20"/>
        <end position="154"/>
    </location>
</feature>
<dbReference type="EMBL" id="JABTTE010000027">
    <property type="protein sequence ID" value="NSL53066.1"/>
    <property type="molecule type" value="Genomic_DNA"/>
</dbReference>
<sequence>MKYASIFSLLIIIFSVLSGCNEQNSKMQSNVNGPAPMGTAYIQSNINQQHADQAKEILLQKKEVKWVRAVESKNLLMVAVELKHWYTFQSKKLTKQMKKELEKQLDMKTIEVTTDHKIFIELEKLEEKIQNGDISKEKLNRELKDIRKLMKEQT</sequence>
<evidence type="ECO:0000313" key="4">
    <source>
        <dbReference type="Proteomes" id="UP000625804"/>
    </source>
</evidence>
<feature type="signal peptide" evidence="2">
    <location>
        <begin position="1"/>
        <end position="19"/>
    </location>
</feature>
<name>A0A8J8GH21_9BACI</name>
<reference evidence="3" key="1">
    <citation type="submission" date="2020-06" db="EMBL/GenBank/DDBJ databases">
        <title>A novel thermopfilic bacterium from Erzurum, Turkey.</title>
        <authorList>
            <person name="Adiguzel A."/>
            <person name="Ay H."/>
            <person name="Baltaci M.O."/>
        </authorList>
    </citation>
    <scope>NUCLEOTIDE SEQUENCE</scope>
    <source>
        <strain evidence="3">P2</strain>
    </source>
</reference>
<dbReference type="Pfam" id="PF09580">
    <property type="entry name" value="Spore_YhcN_YlaJ"/>
    <property type="match status" value="1"/>
</dbReference>
<dbReference type="RefSeq" id="WP_173732267.1">
    <property type="nucleotide sequence ID" value="NZ_JABTTE010000027.1"/>
</dbReference>
<accession>A0A8J8GH21</accession>
<comment type="caution">
    <text evidence="3">The sequence shown here is derived from an EMBL/GenBank/DDBJ whole genome shotgun (WGS) entry which is preliminary data.</text>
</comment>
<dbReference type="AlphaFoldDB" id="A0A8J8GH21"/>
<gene>
    <name evidence="3" type="ORF">HR057_15080</name>
</gene>
<dbReference type="Proteomes" id="UP000625804">
    <property type="component" value="Unassembled WGS sequence"/>
</dbReference>
<organism evidence="3 4">
    <name type="scientific">Calidifontibacillus erzurumensis</name>
    <dbReference type="NCBI Taxonomy" id="2741433"/>
    <lineage>
        <taxon>Bacteria</taxon>
        <taxon>Bacillati</taxon>
        <taxon>Bacillota</taxon>
        <taxon>Bacilli</taxon>
        <taxon>Bacillales</taxon>
        <taxon>Bacillaceae</taxon>
        <taxon>Calidifontibacillus/Schinkia group</taxon>
        <taxon>Calidifontibacillus</taxon>
    </lineage>
</organism>
<keyword evidence="4" id="KW-1185">Reference proteome</keyword>
<evidence type="ECO:0000256" key="1">
    <source>
        <dbReference type="SAM" id="Coils"/>
    </source>
</evidence>
<proteinExistence type="predicted"/>
<keyword evidence="2" id="KW-0732">Signal</keyword>
<protein>
    <submittedName>
        <fullName evidence="3">YhcN/YlaJ family sporulation lipoprotein</fullName>
    </submittedName>
</protein>
<evidence type="ECO:0000313" key="3">
    <source>
        <dbReference type="EMBL" id="NSL53066.1"/>
    </source>
</evidence>
<evidence type="ECO:0000256" key="2">
    <source>
        <dbReference type="SAM" id="SignalP"/>
    </source>
</evidence>
<feature type="coiled-coil region" evidence="1">
    <location>
        <begin position="91"/>
        <end position="142"/>
    </location>
</feature>
<dbReference type="InterPro" id="IPR019076">
    <property type="entry name" value="Spore_lipoprot_YhcN/YlaJ-like"/>
</dbReference>
<dbReference type="PROSITE" id="PS51257">
    <property type="entry name" value="PROKAR_LIPOPROTEIN"/>
    <property type="match status" value="1"/>
</dbReference>